<keyword evidence="2 4" id="KW-1133">Transmembrane helix</keyword>
<dbReference type="GO" id="GO:0022857">
    <property type="term" value="F:transmembrane transporter activity"/>
    <property type="evidence" value="ECO:0007669"/>
    <property type="project" value="InterPro"/>
</dbReference>
<evidence type="ECO:0000313" key="6">
    <source>
        <dbReference type="EMBL" id="MBB4858623.1"/>
    </source>
</evidence>
<feature type="domain" description="Major facilitator superfamily (MFS) profile" evidence="5">
    <location>
        <begin position="19"/>
        <end position="412"/>
    </location>
</feature>
<keyword evidence="1 4" id="KW-0812">Transmembrane</keyword>
<dbReference type="PANTHER" id="PTHR11360:SF290">
    <property type="entry name" value="MONOCARBOXYLATE MFS PERMEASE"/>
    <property type="match status" value="1"/>
</dbReference>
<dbReference type="Pfam" id="PF07690">
    <property type="entry name" value="MFS_1"/>
    <property type="match status" value="2"/>
</dbReference>
<dbReference type="SUPFAM" id="SSF103473">
    <property type="entry name" value="MFS general substrate transporter"/>
    <property type="match status" value="1"/>
</dbReference>
<dbReference type="InterPro" id="IPR011701">
    <property type="entry name" value="MFS"/>
</dbReference>
<dbReference type="Proteomes" id="UP000555448">
    <property type="component" value="Unassembled WGS sequence"/>
</dbReference>
<feature type="transmembrane region" description="Helical" evidence="4">
    <location>
        <begin position="142"/>
        <end position="163"/>
    </location>
</feature>
<keyword evidence="7" id="KW-1185">Reference proteome</keyword>
<feature type="transmembrane region" description="Helical" evidence="4">
    <location>
        <begin position="85"/>
        <end position="103"/>
    </location>
</feature>
<dbReference type="InterPro" id="IPR036259">
    <property type="entry name" value="MFS_trans_sf"/>
</dbReference>
<feature type="transmembrane region" description="Helical" evidence="4">
    <location>
        <begin position="386"/>
        <end position="407"/>
    </location>
</feature>
<dbReference type="EMBL" id="JACHLR010000007">
    <property type="protein sequence ID" value="MBB4858623.1"/>
    <property type="molecule type" value="Genomic_DNA"/>
</dbReference>
<feature type="transmembrane region" description="Helical" evidence="4">
    <location>
        <begin position="232"/>
        <end position="256"/>
    </location>
</feature>
<feature type="transmembrane region" description="Helical" evidence="4">
    <location>
        <begin position="319"/>
        <end position="336"/>
    </location>
</feature>
<evidence type="ECO:0000256" key="3">
    <source>
        <dbReference type="ARBA" id="ARBA00023136"/>
    </source>
</evidence>
<dbReference type="Gene3D" id="1.20.1250.20">
    <property type="entry name" value="MFS general substrate transporter like domains"/>
    <property type="match status" value="2"/>
</dbReference>
<evidence type="ECO:0000256" key="4">
    <source>
        <dbReference type="SAM" id="Phobius"/>
    </source>
</evidence>
<dbReference type="PROSITE" id="PS50850">
    <property type="entry name" value="MFS"/>
    <property type="match status" value="1"/>
</dbReference>
<protein>
    <submittedName>
        <fullName evidence="6">Putative MFS family arabinose efflux permease</fullName>
    </submittedName>
</protein>
<dbReference type="InterPro" id="IPR050327">
    <property type="entry name" value="Proton-linked_MCT"/>
</dbReference>
<gene>
    <name evidence="6" type="ORF">HNO88_001949</name>
</gene>
<organism evidence="6 7">
    <name type="scientific">Novosphingobium chloroacetimidivorans</name>
    <dbReference type="NCBI Taxonomy" id="1428314"/>
    <lineage>
        <taxon>Bacteria</taxon>
        <taxon>Pseudomonadati</taxon>
        <taxon>Pseudomonadota</taxon>
        <taxon>Alphaproteobacteria</taxon>
        <taxon>Sphingomonadales</taxon>
        <taxon>Sphingomonadaceae</taxon>
        <taxon>Novosphingobium</taxon>
    </lineage>
</organism>
<dbReference type="PANTHER" id="PTHR11360">
    <property type="entry name" value="MONOCARBOXYLATE TRANSPORTER"/>
    <property type="match status" value="1"/>
</dbReference>
<sequence length="432" mass="45797">MDALALPSARTEWRRSWKLVLAAAVGFSFMSMMTSAQGLFMGPLQDAFGWSRTLLSMGSAIGATCSLLLSPVFGVLIDRYGSRRLALPGLILTALLIAAFSLLDGSTTQWIALWVCFALVSNAIHATTWTTAVSGMFDRSRGLALGLTLSGSALALAVVPPLTNWLITNFGWRAAFVWLGLGWGGLAFVLSMLFLFDARDLRRTVGRTANRPLEATLPLPGLTVRDALKDWALWRIAIATFLTLTITVGITVHQFPILVDVGVSRANAALLASMAGVAGIVGKLTTGALLDRYHVRWVGGVTLASTAVAYPLLLDAVRTPLLIVVAMMINGYAAGTKMQLCGYLTTRYAGMRNYGTIYGFMSSLIALSGGLGPLLAGLTFDTFGGYGPFLVAGAAISLVSGLLVFSLKAYPRWDPLESTASATPTTTGGRAQ</sequence>
<feature type="transmembrane region" description="Helical" evidence="4">
    <location>
        <begin position="54"/>
        <end position="73"/>
    </location>
</feature>
<accession>A0A7W7NVK6</accession>
<feature type="transmembrane region" description="Helical" evidence="4">
    <location>
        <begin position="357"/>
        <end position="380"/>
    </location>
</feature>
<name>A0A7W7NVK6_9SPHN</name>
<feature type="transmembrane region" description="Helical" evidence="4">
    <location>
        <begin position="297"/>
        <end position="313"/>
    </location>
</feature>
<dbReference type="RefSeq" id="WP_184244461.1">
    <property type="nucleotide sequence ID" value="NZ_JACHLR010000007.1"/>
</dbReference>
<evidence type="ECO:0000259" key="5">
    <source>
        <dbReference type="PROSITE" id="PS50850"/>
    </source>
</evidence>
<dbReference type="InterPro" id="IPR020846">
    <property type="entry name" value="MFS_dom"/>
</dbReference>
<reference evidence="6 7" key="1">
    <citation type="submission" date="2020-08" db="EMBL/GenBank/DDBJ databases">
        <title>Functional genomics of gut bacteria from endangered species of beetles.</title>
        <authorList>
            <person name="Carlos-Shanley C."/>
        </authorList>
    </citation>
    <scope>NUCLEOTIDE SEQUENCE [LARGE SCALE GENOMIC DNA]</scope>
    <source>
        <strain evidence="6 7">S00245</strain>
    </source>
</reference>
<evidence type="ECO:0000256" key="2">
    <source>
        <dbReference type="ARBA" id="ARBA00022989"/>
    </source>
</evidence>
<evidence type="ECO:0000313" key="7">
    <source>
        <dbReference type="Proteomes" id="UP000555448"/>
    </source>
</evidence>
<evidence type="ECO:0000256" key="1">
    <source>
        <dbReference type="ARBA" id="ARBA00022692"/>
    </source>
</evidence>
<proteinExistence type="predicted"/>
<keyword evidence="3 4" id="KW-0472">Membrane</keyword>
<dbReference type="AlphaFoldDB" id="A0A7W7NVK6"/>
<feature type="transmembrane region" description="Helical" evidence="4">
    <location>
        <begin position="175"/>
        <end position="196"/>
    </location>
</feature>
<feature type="transmembrane region" description="Helical" evidence="4">
    <location>
        <begin position="268"/>
        <end position="290"/>
    </location>
</feature>
<feature type="transmembrane region" description="Helical" evidence="4">
    <location>
        <begin position="109"/>
        <end position="130"/>
    </location>
</feature>
<comment type="caution">
    <text evidence="6">The sequence shown here is derived from an EMBL/GenBank/DDBJ whole genome shotgun (WGS) entry which is preliminary data.</text>
</comment>